<dbReference type="PROSITE" id="PS51900">
    <property type="entry name" value="CB"/>
    <property type="match status" value="1"/>
</dbReference>
<organism evidence="8 9">
    <name type="scientific">Janibacter cremeus</name>
    <dbReference type="NCBI Taxonomy" id="1285192"/>
    <lineage>
        <taxon>Bacteria</taxon>
        <taxon>Bacillati</taxon>
        <taxon>Actinomycetota</taxon>
        <taxon>Actinomycetes</taxon>
        <taxon>Micrococcales</taxon>
        <taxon>Intrasporangiaceae</taxon>
        <taxon>Janibacter</taxon>
    </lineage>
</organism>
<dbReference type="InterPro" id="IPR011010">
    <property type="entry name" value="DNA_brk_join_enz"/>
</dbReference>
<dbReference type="SUPFAM" id="SSF56349">
    <property type="entry name" value="DNA breaking-rejoining enzymes"/>
    <property type="match status" value="1"/>
</dbReference>
<dbReference type="InterPro" id="IPR044068">
    <property type="entry name" value="CB"/>
</dbReference>
<feature type="compositionally biased region" description="Basic and acidic residues" evidence="5">
    <location>
        <begin position="206"/>
        <end position="231"/>
    </location>
</feature>
<protein>
    <submittedName>
        <fullName evidence="8">Integrase</fullName>
    </submittedName>
</protein>
<keyword evidence="2 4" id="KW-0238">DNA-binding</keyword>
<evidence type="ECO:0000259" key="6">
    <source>
        <dbReference type="PROSITE" id="PS51898"/>
    </source>
</evidence>
<dbReference type="Proteomes" id="UP000554054">
    <property type="component" value="Unassembled WGS sequence"/>
</dbReference>
<feature type="domain" description="Tyr recombinase" evidence="6">
    <location>
        <begin position="223"/>
        <end position="417"/>
    </location>
</feature>
<comment type="caution">
    <text evidence="8">The sequence shown here is derived from an EMBL/GenBank/DDBJ whole genome shotgun (WGS) entry which is preliminary data.</text>
</comment>
<reference evidence="8 9" key="1">
    <citation type="submission" date="2020-07" db="EMBL/GenBank/DDBJ databases">
        <title>Sequencing the genomes of 1000 actinobacteria strains.</title>
        <authorList>
            <person name="Klenk H.-P."/>
        </authorList>
    </citation>
    <scope>NUCLEOTIDE SEQUENCE [LARGE SCALE GENOMIC DNA]</scope>
    <source>
        <strain evidence="8 9">DSM 26154</strain>
    </source>
</reference>
<evidence type="ECO:0000313" key="9">
    <source>
        <dbReference type="Proteomes" id="UP000554054"/>
    </source>
</evidence>
<accession>A0A852VQ93</accession>
<dbReference type="Gene3D" id="1.10.443.10">
    <property type="entry name" value="Intergrase catalytic core"/>
    <property type="match status" value="1"/>
</dbReference>
<dbReference type="CDD" id="cd00397">
    <property type="entry name" value="DNA_BRE_C"/>
    <property type="match status" value="1"/>
</dbReference>
<dbReference type="PANTHER" id="PTHR30349">
    <property type="entry name" value="PHAGE INTEGRASE-RELATED"/>
    <property type="match status" value="1"/>
</dbReference>
<dbReference type="InterPro" id="IPR050090">
    <property type="entry name" value="Tyrosine_recombinase_XerCD"/>
</dbReference>
<dbReference type="EMBL" id="JACCAE010000001">
    <property type="protein sequence ID" value="NYF99207.1"/>
    <property type="molecule type" value="Genomic_DNA"/>
</dbReference>
<dbReference type="InterPro" id="IPR002104">
    <property type="entry name" value="Integrase_catalytic"/>
</dbReference>
<dbReference type="InterPro" id="IPR013762">
    <property type="entry name" value="Integrase-like_cat_sf"/>
</dbReference>
<name>A0A852VQ93_9MICO</name>
<dbReference type="GO" id="GO:0003677">
    <property type="term" value="F:DNA binding"/>
    <property type="evidence" value="ECO:0007669"/>
    <property type="project" value="UniProtKB-UniRule"/>
</dbReference>
<proteinExistence type="inferred from homology"/>
<dbReference type="PROSITE" id="PS51898">
    <property type="entry name" value="TYR_RECOMBINASE"/>
    <property type="match status" value="1"/>
</dbReference>
<keyword evidence="3" id="KW-0233">DNA recombination</keyword>
<evidence type="ECO:0000256" key="2">
    <source>
        <dbReference type="ARBA" id="ARBA00023125"/>
    </source>
</evidence>
<dbReference type="GO" id="GO:0015074">
    <property type="term" value="P:DNA integration"/>
    <property type="evidence" value="ECO:0007669"/>
    <property type="project" value="InterPro"/>
</dbReference>
<comment type="similarity">
    <text evidence="1">Belongs to the 'phage' integrase family.</text>
</comment>
<feature type="domain" description="Core-binding (CB)" evidence="7">
    <location>
        <begin position="101"/>
        <end position="189"/>
    </location>
</feature>
<keyword evidence="9" id="KW-1185">Reference proteome</keyword>
<dbReference type="RefSeq" id="WP_185991939.1">
    <property type="nucleotide sequence ID" value="NZ_JACCAE010000001.1"/>
</dbReference>
<feature type="region of interest" description="Disordered" evidence="5">
    <location>
        <begin position="203"/>
        <end position="231"/>
    </location>
</feature>
<gene>
    <name evidence="8" type="ORF">BJY20_002599</name>
</gene>
<evidence type="ECO:0000256" key="3">
    <source>
        <dbReference type="ARBA" id="ARBA00023172"/>
    </source>
</evidence>
<dbReference type="Gene3D" id="1.10.150.130">
    <property type="match status" value="1"/>
</dbReference>
<evidence type="ECO:0000256" key="1">
    <source>
        <dbReference type="ARBA" id="ARBA00008857"/>
    </source>
</evidence>
<sequence>MSRPRLEPGTAGDVEIFGLYLDGAKWRTYGKDKPQPKRWEQVERWRARCYYRGHDGVRGEVSRQIDGGRRKATVVAEATDAVNRAVAERLDRHGVIGGENMPLVEAGRQWLDLVDRPDSGLSEATRTAYRGAWSRHVDAAGSSVRGLTLAEVNRPPVLRRLLQSVADEHGTGSAKMTRSVLSGIIGQAVNDGVLAANAMRSVKPVKAKDGQSRQRRKSEDERDTERALTRAEREEILTHADTLAEAKTWHRVGRKAQTTADLLHFLAGTGVRIGEAWDLRWEDLDLDGRSVRIRGTKTQGSRRTLGLPDWLCERLRARVEREDTSGLVFPAPAADDPERPWDRSNSSRAVAAVLRSAGYGWATPHVFRRTVATLLHEAGMPLVKIADQLGHADPSMTMREYLGRTWDNADDDLSAHL</sequence>
<dbReference type="Pfam" id="PF00589">
    <property type="entry name" value="Phage_integrase"/>
    <property type="match status" value="1"/>
</dbReference>
<dbReference type="AlphaFoldDB" id="A0A852VQ93"/>
<dbReference type="GO" id="GO:0006310">
    <property type="term" value="P:DNA recombination"/>
    <property type="evidence" value="ECO:0007669"/>
    <property type="project" value="UniProtKB-KW"/>
</dbReference>
<evidence type="ECO:0000259" key="7">
    <source>
        <dbReference type="PROSITE" id="PS51900"/>
    </source>
</evidence>
<dbReference type="InterPro" id="IPR010998">
    <property type="entry name" value="Integrase_recombinase_N"/>
</dbReference>
<evidence type="ECO:0000256" key="4">
    <source>
        <dbReference type="PROSITE-ProRule" id="PRU01248"/>
    </source>
</evidence>
<dbReference type="PANTHER" id="PTHR30349:SF64">
    <property type="entry name" value="PROPHAGE INTEGRASE INTD-RELATED"/>
    <property type="match status" value="1"/>
</dbReference>
<evidence type="ECO:0000313" key="8">
    <source>
        <dbReference type="EMBL" id="NYF99207.1"/>
    </source>
</evidence>
<evidence type="ECO:0000256" key="5">
    <source>
        <dbReference type="SAM" id="MobiDB-lite"/>
    </source>
</evidence>